<dbReference type="InterPro" id="IPR002347">
    <property type="entry name" value="SDR_fam"/>
</dbReference>
<protein>
    <submittedName>
        <fullName evidence="4">SDR family oxidoreductase</fullName>
    </submittedName>
</protein>
<dbReference type="PROSITE" id="PS00061">
    <property type="entry name" value="ADH_SHORT"/>
    <property type="match status" value="1"/>
</dbReference>
<dbReference type="InterPro" id="IPR036291">
    <property type="entry name" value="NAD(P)-bd_dom_sf"/>
</dbReference>
<dbReference type="Pfam" id="PF13561">
    <property type="entry name" value="adh_short_C2"/>
    <property type="match status" value="1"/>
</dbReference>
<dbReference type="SMART" id="SM00822">
    <property type="entry name" value="PKS_KR"/>
    <property type="match status" value="1"/>
</dbReference>
<dbReference type="PRINTS" id="PR00081">
    <property type="entry name" value="GDHRDH"/>
</dbReference>
<dbReference type="PANTHER" id="PTHR42760">
    <property type="entry name" value="SHORT-CHAIN DEHYDROGENASES/REDUCTASES FAMILY MEMBER"/>
    <property type="match status" value="1"/>
</dbReference>
<reference evidence="4 5" key="1">
    <citation type="submission" date="2022-09" db="EMBL/GenBank/DDBJ databases">
        <title>New species of Phenylobacterium.</title>
        <authorList>
            <person name="Mieszkin S."/>
        </authorList>
    </citation>
    <scope>NUCLEOTIDE SEQUENCE [LARGE SCALE GENOMIC DNA]</scope>
    <source>
        <strain evidence="4 5">HK31-G</strain>
    </source>
</reference>
<comment type="caution">
    <text evidence="4">The sequence shown here is derived from an EMBL/GenBank/DDBJ whole genome shotgun (WGS) entry which is preliminary data.</text>
</comment>
<name>A0ABW6CPH2_9CAUL</name>
<organism evidence="4 5">
    <name type="scientific">Phenylobacterium ferrooxidans</name>
    <dbReference type="NCBI Taxonomy" id="2982689"/>
    <lineage>
        <taxon>Bacteria</taxon>
        <taxon>Pseudomonadati</taxon>
        <taxon>Pseudomonadota</taxon>
        <taxon>Alphaproteobacteria</taxon>
        <taxon>Caulobacterales</taxon>
        <taxon>Caulobacteraceae</taxon>
        <taxon>Phenylobacterium</taxon>
    </lineage>
</organism>
<dbReference type="CDD" id="cd05233">
    <property type="entry name" value="SDR_c"/>
    <property type="match status" value="1"/>
</dbReference>
<dbReference type="SUPFAM" id="SSF51735">
    <property type="entry name" value="NAD(P)-binding Rossmann-fold domains"/>
    <property type="match status" value="1"/>
</dbReference>
<dbReference type="PANTHER" id="PTHR42760:SF133">
    <property type="entry name" value="3-OXOACYL-[ACYL-CARRIER-PROTEIN] REDUCTASE"/>
    <property type="match status" value="1"/>
</dbReference>
<keyword evidence="2" id="KW-0560">Oxidoreductase</keyword>
<evidence type="ECO:0000313" key="4">
    <source>
        <dbReference type="EMBL" id="MFD3263720.1"/>
    </source>
</evidence>
<dbReference type="PRINTS" id="PR00080">
    <property type="entry name" value="SDRFAMILY"/>
</dbReference>
<evidence type="ECO:0000256" key="2">
    <source>
        <dbReference type="ARBA" id="ARBA00023002"/>
    </source>
</evidence>
<evidence type="ECO:0000256" key="1">
    <source>
        <dbReference type="ARBA" id="ARBA00006484"/>
    </source>
</evidence>
<gene>
    <name evidence="4" type="ORF">OCL97_07010</name>
</gene>
<dbReference type="InterPro" id="IPR020904">
    <property type="entry name" value="Sc_DH/Rdtase_CS"/>
</dbReference>
<dbReference type="Gene3D" id="3.40.50.720">
    <property type="entry name" value="NAD(P)-binding Rossmann-like Domain"/>
    <property type="match status" value="1"/>
</dbReference>
<proteinExistence type="inferred from homology"/>
<sequence length="267" mass="27130">MSGKDFQDFVVVVTGASTGLGRAIAVETASRGAAAVIINYASSADEAAETARQVEAHGAKAVVVQGDVASDDDCRKIAAAAEPFGRIDALFNNAGVTKFAPNHADLDAVTADDFLRLYSVNVVGAYQMVRAARSLLEAAPQPGAVVNTSSIAGVAGIGSSVPYAASKGALTTMTLSLARALAPKIRINAICPGFIDTPWFGKGVGAERAQKMRDGAAASTPLKAASTAEDVAGAAVFLAAPASKHITGETLLVDAGTHLNYSPLAMR</sequence>
<keyword evidence="5" id="KW-1185">Reference proteome</keyword>
<evidence type="ECO:0000313" key="5">
    <source>
        <dbReference type="Proteomes" id="UP001598130"/>
    </source>
</evidence>
<comment type="similarity">
    <text evidence="1">Belongs to the short-chain dehydrogenases/reductases (SDR) family.</text>
</comment>
<dbReference type="InterPro" id="IPR057326">
    <property type="entry name" value="KR_dom"/>
</dbReference>
<accession>A0ABW6CPH2</accession>
<dbReference type="EMBL" id="JAOTJD010000010">
    <property type="protein sequence ID" value="MFD3263720.1"/>
    <property type="molecule type" value="Genomic_DNA"/>
</dbReference>
<dbReference type="RefSeq" id="WP_377368848.1">
    <property type="nucleotide sequence ID" value="NZ_JAOTJD010000010.1"/>
</dbReference>
<dbReference type="Proteomes" id="UP001598130">
    <property type="component" value="Unassembled WGS sequence"/>
</dbReference>
<feature type="domain" description="Ketoreductase" evidence="3">
    <location>
        <begin position="9"/>
        <end position="193"/>
    </location>
</feature>
<evidence type="ECO:0000259" key="3">
    <source>
        <dbReference type="SMART" id="SM00822"/>
    </source>
</evidence>